<evidence type="ECO:0000313" key="2">
    <source>
        <dbReference type="EMBL" id="KKL09180.1"/>
    </source>
</evidence>
<dbReference type="Gene3D" id="3.30.700.10">
    <property type="entry name" value="Glycoprotein, Type 4 Pilin"/>
    <property type="match status" value="1"/>
</dbReference>
<dbReference type="AlphaFoldDB" id="A0A0F9AIE3"/>
<feature type="transmembrane region" description="Helical" evidence="1">
    <location>
        <begin position="6"/>
        <end position="30"/>
    </location>
</feature>
<comment type="caution">
    <text evidence="2">The sequence shown here is derived from an EMBL/GenBank/DDBJ whole genome shotgun (WGS) entry which is preliminary data.</text>
</comment>
<organism evidence="2">
    <name type="scientific">marine sediment metagenome</name>
    <dbReference type="NCBI Taxonomy" id="412755"/>
    <lineage>
        <taxon>unclassified sequences</taxon>
        <taxon>metagenomes</taxon>
        <taxon>ecological metagenomes</taxon>
    </lineage>
</organism>
<gene>
    <name evidence="2" type="ORF">LCGC14_2568430</name>
</gene>
<protein>
    <recommendedName>
        <fullName evidence="3">Type II secretion system protein GspG C-terminal domain-containing protein</fullName>
    </recommendedName>
</protein>
<dbReference type="SUPFAM" id="SSF54523">
    <property type="entry name" value="Pili subunits"/>
    <property type="match status" value="1"/>
</dbReference>
<dbReference type="PROSITE" id="PS00409">
    <property type="entry name" value="PROKAR_NTER_METHYL"/>
    <property type="match status" value="1"/>
</dbReference>
<name>A0A0F9AIE3_9ZZZZ</name>
<keyword evidence="1" id="KW-1133">Transmembrane helix</keyword>
<dbReference type="NCBIfam" id="TIGR02532">
    <property type="entry name" value="IV_pilin_GFxxxE"/>
    <property type="match status" value="1"/>
</dbReference>
<accession>A0A0F9AIE3</accession>
<dbReference type="Pfam" id="PF07963">
    <property type="entry name" value="N_methyl"/>
    <property type="match status" value="1"/>
</dbReference>
<proteinExistence type="predicted"/>
<dbReference type="InterPro" id="IPR012902">
    <property type="entry name" value="N_methyl_site"/>
</dbReference>
<sequence>MKTKGFTLIELMIVVAIIGILAAIAIPNLLKSKCRSRIADAGFTVKDEALERLMKVCQTEDYRHDHGIFEKLHDGRIKLGSILTDEIGTVEGLEEITEETERPERAVGTIRCYLPNGESYFSDNWIGEVKQEDNTFVFNSQYSKEKEVKVSGPCVVREE</sequence>
<dbReference type="InterPro" id="IPR045584">
    <property type="entry name" value="Pilin-like"/>
</dbReference>
<dbReference type="EMBL" id="LAZR01042583">
    <property type="protein sequence ID" value="KKL09180.1"/>
    <property type="molecule type" value="Genomic_DNA"/>
</dbReference>
<evidence type="ECO:0008006" key="3">
    <source>
        <dbReference type="Google" id="ProtNLM"/>
    </source>
</evidence>
<evidence type="ECO:0000256" key="1">
    <source>
        <dbReference type="SAM" id="Phobius"/>
    </source>
</evidence>
<reference evidence="2" key="1">
    <citation type="journal article" date="2015" name="Nature">
        <title>Complex archaea that bridge the gap between prokaryotes and eukaryotes.</title>
        <authorList>
            <person name="Spang A."/>
            <person name="Saw J.H."/>
            <person name="Jorgensen S.L."/>
            <person name="Zaremba-Niedzwiedzka K."/>
            <person name="Martijn J."/>
            <person name="Lind A.E."/>
            <person name="van Eijk R."/>
            <person name="Schleper C."/>
            <person name="Guy L."/>
            <person name="Ettema T.J."/>
        </authorList>
    </citation>
    <scope>NUCLEOTIDE SEQUENCE</scope>
</reference>
<keyword evidence="1" id="KW-0812">Transmembrane</keyword>
<keyword evidence="1" id="KW-0472">Membrane</keyword>